<dbReference type="GO" id="GO:0032259">
    <property type="term" value="P:methylation"/>
    <property type="evidence" value="ECO:0007669"/>
    <property type="project" value="UniProtKB-KW"/>
</dbReference>
<comment type="function">
    <text evidence="5">Catalyzes the methylation of C-1 in cobalt-precorrin-5B to form cobalt-precorrin-6A.</text>
</comment>
<evidence type="ECO:0000256" key="6">
    <source>
        <dbReference type="SAM" id="MobiDB-lite"/>
    </source>
</evidence>
<dbReference type="PANTHER" id="PTHR35863:SF1">
    <property type="entry name" value="COBALT-PRECORRIN-5B C(1)-METHYLTRANSFERASE"/>
    <property type="match status" value="1"/>
</dbReference>
<accession>A0A495VDV7</accession>
<dbReference type="OrthoDB" id="6439987at2"/>
<keyword evidence="1 5" id="KW-0169">Cobalamin biosynthesis</keyword>
<dbReference type="EMBL" id="RBXL01000001">
    <property type="protein sequence ID" value="RKT47576.1"/>
    <property type="molecule type" value="Genomic_DNA"/>
</dbReference>
<comment type="pathway">
    <text evidence="5">Cofactor biosynthesis; adenosylcobalamin biosynthesis; cob(II)yrinate a,c-diamide from sirohydrochlorin (anaerobic route): step 6/10.</text>
</comment>
<dbReference type="InterPro" id="IPR002748">
    <property type="entry name" value="CbiD"/>
</dbReference>
<dbReference type="Pfam" id="PF01888">
    <property type="entry name" value="CbiD"/>
    <property type="match status" value="1"/>
</dbReference>
<sequence>MSGVVLDSGGGGRRKRGNRTGWSTGACAAAAAAAAARGLEAGAVPETIEILLPEGRRPSFEIVEGRLIRSGEEVGSGALAAVIKDAGDDPDATHGARIVATVMRLPDAPGEVRLLGGEGVGRVTRAGLGLTVGEAAINPGPRGYITDNVRTAAPTRLSREGLEVTISVPDGERIAKRTLNARLGILGGISILGTTGVVYPYSTASFKATIRQGIQVALAQGQDTVVLTTGRRTERHCMTRYPALAEVCFVQMGDFVGAALDAAREAGLKRVVIGAMVGKLTKIAQGLKITHARKAEVDMHLLARLVADAGGDPALCARVLEGDTARWAAELVADAGLTDAFHDALTRAVAAVVAKGLAEGTLVEVLAWGPEGELLAEQTVPKRCASLSFGTPNRGVF</sequence>
<reference evidence="7 8" key="1">
    <citation type="submission" date="2018-10" db="EMBL/GenBank/DDBJ databases">
        <title>Genomic Encyclopedia of Archaeal and Bacterial Type Strains, Phase II (KMG-II): from individual species to whole genera.</title>
        <authorList>
            <person name="Goeker M."/>
        </authorList>
    </citation>
    <scope>NUCLEOTIDE SEQUENCE [LARGE SCALE GENOMIC DNA]</scope>
    <source>
        <strain evidence="7 8">DSM 235</strain>
    </source>
</reference>
<dbReference type="GO" id="GO:0019251">
    <property type="term" value="P:anaerobic cobalamin biosynthetic process"/>
    <property type="evidence" value="ECO:0007669"/>
    <property type="project" value="UniProtKB-UniRule"/>
</dbReference>
<proteinExistence type="inferred from homology"/>
<keyword evidence="8" id="KW-1185">Reference proteome</keyword>
<dbReference type="Proteomes" id="UP000274556">
    <property type="component" value="Unassembled WGS sequence"/>
</dbReference>
<dbReference type="InterPro" id="IPR036074">
    <property type="entry name" value="CbiD_sf"/>
</dbReference>
<evidence type="ECO:0000256" key="1">
    <source>
        <dbReference type="ARBA" id="ARBA00022573"/>
    </source>
</evidence>
<evidence type="ECO:0000256" key="4">
    <source>
        <dbReference type="ARBA" id="ARBA00022691"/>
    </source>
</evidence>
<dbReference type="PANTHER" id="PTHR35863">
    <property type="entry name" value="COBALT-PRECORRIN-5B C(1)-METHYLTRANSFERASE"/>
    <property type="match status" value="1"/>
</dbReference>
<dbReference type="EC" id="2.1.1.195" evidence="5"/>
<dbReference type="HAMAP" id="MF_00787">
    <property type="entry name" value="CbiD"/>
    <property type="match status" value="1"/>
</dbReference>
<dbReference type="RefSeq" id="WP_120799520.1">
    <property type="nucleotide sequence ID" value="NZ_RBXL01000001.1"/>
</dbReference>
<dbReference type="Gene3D" id="3.30.2110.10">
    <property type="entry name" value="CbiD-like"/>
    <property type="match status" value="1"/>
</dbReference>
<comment type="caution">
    <text evidence="7">The sequence shown here is derived from an EMBL/GenBank/DDBJ whole genome shotgun (WGS) entry which is preliminary data.</text>
</comment>
<dbReference type="NCBIfam" id="NF000849">
    <property type="entry name" value="PRK00075.1-1"/>
    <property type="match status" value="1"/>
</dbReference>
<dbReference type="PIRSF" id="PIRSF026782">
    <property type="entry name" value="CbiD"/>
    <property type="match status" value="1"/>
</dbReference>
<dbReference type="NCBIfam" id="TIGR00312">
    <property type="entry name" value="cbiD"/>
    <property type="match status" value="1"/>
</dbReference>
<dbReference type="UniPathway" id="UPA00148">
    <property type="reaction ID" value="UER00227"/>
</dbReference>
<keyword evidence="2 5" id="KW-0489">Methyltransferase</keyword>
<evidence type="ECO:0000256" key="5">
    <source>
        <dbReference type="HAMAP-Rule" id="MF_00787"/>
    </source>
</evidence>
<protein>
    <recommendedName>
        <fullName evidence="5">Cobalt-precorrin-5B C(1)-methyltransferase</fullName>
        <ecNumber evidence="5">2.1.1.195</ecNumber>
    </recommendedName>
    <alternativeName>
        <fullName evidence="5">Cobalt-precorrin-6A synthase</fullName>
    </alternativeName>
</protein>
<comment type="catalytic activity">
    <reaction evidence="5">
        <text>Co-precorrin-5B + S-adenosyl-L-methionine = Co-precorrin-6A + S-adenosyl-L-homocysteine</text>
        <dbReference type="Rhea" id="RHEA:26285"/>
        <dbReference type="ChEBI" id="CHEBI:57856"/>
        <dbReference type="ChEBI" id="CHEBI:59789"/>
        <dbReference type="ChEBI" id="CHEBI:60063"/>
        <dbReference type="ChEBI" id="CHEBI:60064"/>
        <dbReference type="EC" id="2.1.1.195"/>
    </reaction>
</comment>
<keyword evidence="3 5" id="KW-0808">Transferase</keyword>
<organism evidence="7 8">
    <name type="scientific">Thiocapsa rosea</name>
    <dbReference type="NCBI Taxonomy" id="69360"/>
    <lineage>
        <taxon>Bacteria</taxon>
        <taxon>Pseudomonadati</taxon>
        <taxon>Pseudomonadota</taxon>
        <taxon>Gammaproteobacteria</taxon>
        <taxon>Chromatiales</taxon>
        <taxon>Chromatiaceae</taxon>
        <taxon>Thiocapsa</taxon>
    </lineage>
</organism>
<name>A0A495VDV7_9GAMM</name>
<evidence type="ECO:0000313" key="7">
    <source>
        <dbReference type="EMBL" id="RKT47576.1"/>
    </source>
</evidence>
<feature type="region of interest" description="Disordered" evidence="6">
    <location>
        <begin position="1"/>
        <end position="21"/>
    </location>
</feature>
<gene>
    <name evidence="5" type="primary">cbiD</name>
    <name evidence="7" type="ORF">BDD21_5172</name>
</gene>
<evidence type="ECO:0000313" key="8">
    <source>
        <dbReference type="Proteomes" id="UP000274556"/>
    </source>
</evidence>
<evidence type="ECO:0000256" key="2">
    <source>
        <dbReference type="ARBA" id="ARBA00022603"/>
    </source>
</evidence>
<dbReference type="GO" id="GO:0043780">
    <property type="term" value="F:cobalt-precorrin-5B C1-methyltransferase activity"/>
    <property type="evidence" value="ECO:0007669"/>
    <property type="project" value="RHEA"/>
</dbReference>
<dbReference type="SUPFAM" id="SSF111342">
    <property type="entry name" value="CbiD-like"/>
    <property type="match status" value="1"/>
</dbReference>
<keyword evidence="4 5" id="KW-0949">S-adenosyl-L-methionine</keyword>
<dbReference type="AlphaFoldDB" id="A0A495VDV7"/>
<comment type="similarity">
    <text evidence="5">Belongs to the CbiD family.</text>
</comment>
<evidence type="ECO:0000256" key="3">
    <source>
        <dbReference type="ARBA" id="ARBA00022679"/>
    </source>
</evidence>